<accession>A0ABR8T461</accession>
<sequence>MAVNRRLNTDADFEEAMNGKNQIRVFQDNHQINNGGQIIRFDQKTIVIQSSVSDLAYHGRNECEFFEIKK</sequence>
<reference evidence="1 2" key="1">
    <citation type="submission" date="2020-08" db="EMBL/GenBank/DDBJ databases">
        <title>A Genomic Blueprint of the Chicken Gut Microbiome.</title>
        <authorList>
            <person name="Gilroy R."/>
            <person name="Ravi A."/>
            <person name="Getino M."/>
            <person name="Pursley I."/>
            <person name="Horton D.L."/>
            <person name="Alikhan N.-F."/>
            <person name="Baker D."/>
            <person name="Gharbi K."/>
            <person name="Hall N."/>
            <person name="Watson M."/>
            <person name="Adriaenssens E.M."/>
            <person name="Foster-Nyarko E."/>
            <person name="Jarju S."/>
            <person name="Secka A."/>
            <person name="Antonio M."/>
            <person name="Oren A."/>
            <person name="Chaudhuri R."/>
            <person name="La Ragione R.M."/>
            <person name="Hildebrand F."/>
            <person name="Pallen M.J."/>
        </authorList>
    </citation>
    <scope>NUCLEOTIDE SEQUENCE [LARGE SCALE GENOMIC DNA]</scope>
    <source>
        <strain evidence="1 2">Sa2BVA9</strain>
    </source>
</reference>
<comment type="caution">
    <text evidence="1">The sequence shown here is derived from an EMBL/GenBank/DDBJ whole genome shotgun (WGS) entry which is preliminary data.</text>
</comment>
<keyword evidence="2" id="KW-1185">Reference proteome</keyword>
<dbReference type="Proteomes" id="UP000608071">
    <property type="component" value="Unassembled WGS sequence"/>
</dbReference>
<name>A0ABR8T461_9BACL</name>
<evidence type="ECO:0000313" key="2">
    <source>
        <dbReference type="Proteomes" id="UP000608071"/>
    </source>
</evidence>
<gene>
    <name evidence="1" type="ORF">H9647_18545</name>
</gene>
<proteinExistence type="predicted"/>
<organism evidence="1 2">
    <name type="scientific">Paenibacillus gallinarum</name>
    <dbReference type="NCBI Taxonomy" id="2762232"/>
    <lineage>
        <taxon>Bacteria</taxon>
        <taxon>Bacillati</taxon>
        <taxon>Bacillota</taxon>
        <taxon>Bacilli</taxon>
        <taxon>Bacillales</taxon>
        <taxon>Paenibacillaceae</taxon>
        <taxon>Paenibacillus</taxon>
    </lineage>
</organism>
<dbReference type="RefSeq" id="WP_191802775.1">
    <property type="nucleotide sequence ID" value="NZ_JACSQL010000010.1"/>
</dbReference>
<dbReference type="EMBL" id="JACSQL010000010">
    <property type="protein sequence ID" value="MBD7970064.1"/>
    <property type="molecule type" value="Genomic_DNA"/>
</dbReference>
<protein>
    <submittedName>
        <fullName evidence="1">Uncharacterized protein</fullName>
    </submittedName>
</protein>
<evidence type="ECO:0000313" key="1">
    <source>
        <dbReference type="EMBL" id="MBD7970064.1"/>
    </source>
</evidence>